<protein>
    <recommendedName>
        <fullName evidence="3">Proteasome assembly chaperone 4</fullName>
    </recommendedName>
</protein>
<dbReference type="Proteomes" id="UP000002494">
    <property type="component" value="Chromosome 4"/>
</dbReference>
<evidence type="ECO:0000313" key="1">
    <source>
        <dbReference type="Ensembl" id="ENSRNOP00000106621.1"/>
    </source>
</evidence>
<dbReference type="InterPro" id="IPR032157">
    <property type="entry name" value="PAC4"/>
</dbReference>
<dbReference type="Pfam" id="PF16093">
    <property type="entry name" value="PAC4"/>
    <property type="match status" value="1"/>
</dbReference>
<reference evidence="1" key="2">
    <citation type="submission" date="2025-08" db="UniProtKB">
        <authorList>
            <consortium name="Ensembl"/>
        </authorList>
    </citation>
    <scope>IDENTIFICATION</scope>
    <source>
        <strain evidence="1">Brown Norway</strain>
    </source>
</reference>
<evidence type="ECO:0000313" key="2">
    <source>
        <dbReference type="Proteomes" id="UP000002494"/>
    </source>
</evidence>
<dbReference type="RefSeq" id="XP_003749885.2">
    <property type="nucleotide sequence ID" value="XM_003749837.3"/>
</dbReference>
<dbReference type="GeneID" id="100363712"/>
<reference evidence="1" key="1">
    <citation type="submission" date="2024-01" db="EMBL/GenBank/DDBJ databases">
        <title>GRCr8: a new rat reference genome assembly contstructed from accurate long reads and long range scaffolding.</title>
        <authorList>
            <person name="Doris P.A."/>
            <person name="Kalbfleisch T."/>
            <person name="Li K."/>
            <person name="Howe K."/>
            <person name="Wood J."/>
        </authorList>
    </citation>
    <scope>NUCLEOTIDE SEQUENCE [LARGE SCALE GENOMIC DNA]</scope>
    <source>
        <strain evidence="1">Brown Norway</strain>
    </source>
</reference>
<dbReference type="PANTHER" id="PTHR33559">
    <property type="entry name" value="PROTEASOME ASSEMBLY CHAPERONE 4"/>
    <property type="match status" value="1"/>
</dbReference>
<proteinExistence type="predicted"/>
<sequence>MEELPAAVDVSLHNFSMRQWEQLAHFHVMRLMDSLFLWVGAMPHLRNFTVAMCSCFDSILVFTSLFGDTSDMTSTDLTQCLARKTSKQVFVNYNLSSTDNNFTLLIENRIKAEMETFLEKF</sequence>
<keyword evidence="2" id="KW-1185">Reference proteome</keyword>
<evidence type="ECO:0008006" key="3">
    <source>
        <dbReference type="Google" id="ProtNLM"/>
    </source>
</evidence>
<dbReference type="GeneTree" id="ENSGT00390000011804"/>
<organism evidence="1 2">
    <name type="scientific">Rattus norvegicus</name>
    <name type="common">Rat</name>
    <dbReference type="NCBI Taxonomy" id="10116"/>
    <lineage>
        <taxon>Eukaryota</taxon>
        <taxon>Metazoa</taxon>
        <taxon>Chordata</taxon>
        <taxon>Craniata</taxon>
        <taxon>Vertebrata</taxon>
        <taxon>Euteleostomi</taxon>
        <taxon>Mammalia</taxon>
        <taxon>Eutheria</taxon>
        <taxon>Euarchontoglires</taxon>
        <taxon>Glires</taxon>
        <taxon>Rodentia</taxon>
        <taxon>Myomorpha</taxon>
        <taxon>Muroidea</taxon>
        <taxon>Muridae</taxon>
        <taxon>Murinae</taxon>
        <taxon>Rattus</taxon>
    </lineage>
</organism>
<gene>
    <name evidence="1" type="primary">Psmg4l1</name>
</gene>
<dbReference type="Ensembl" id="ENSRNOT00000131509.1">
    <property type="protein sequence ID" value="ENSRNOP00000106621.1"/>
    <property type="gene ID" value="ENSRNOG00000079347.1"/>
</dbReference>
<reference evidence="1" key="3">
    <citation type="submission" date="2025-09" db="UniProtKB">
        <authorList>
            <consortium name="Ensembl"/>
        </authorList>
    </citation>
    <scope>IDENTIFICATION</scope>
    <source>
        <strain evidence="1">Brown Norway</strain>
    </source>
</reference>
<accession>A0ABK0LWC9</accession>
<name>A0ABK0LWC9_RAT</name>
<dbReference type="PANTHER" id="PTHR33559:SF1">
    <property type="entry name" value="PROTEASOME ASSEMBLY CHAPERONE 4"/>
    <property type="match status" value="1"/>
</dbReference>